<evidence type="ECO:0000313" key="2">
    <source>
        <dbReference type="Proteomes" id="UP000015530"/>
    </source>
</evidence>
<dbReference type="EMBL" id="AMYD01004480">
    <property type="protein sequence ID" value="EQB43112.1"/>
    <property type="molecule type" value="Genomic_DNA"/>
</dbReference>
<dbReference type="Proteomes" id="UP000015530">
    <property type="component" value="Unassembled WGS sequence"/>
</dbReference>
<reference evidence="2" key="1">
    <citation type="journal article" date="2013" name="Mol. Plant Microbe Interact.">
        <title>Global aspects of pacC regulation of pathogenicity genes in Colletotrichum gloeosporioides as revealed by transcriptome analysis.</title>
        <authorList>
            <person name="Alkan N."/>
            <person name="Meng X."/>
            <person name="Friedlander G."/>
            <person name="Reuveni E."/>
            <person name="Sukno S."/>
            <person name="Sherman A."/>
            <person name="Thon M."/>
            <person name="Fluhr R."/>
            <person name="Prusky D."/>
        </authorList>
    </citation>
    <scope>NUCLEOTIDE SEQUENCE [LARGE SCALE GENOMIC DNA]</scope>
    <source>
        <strain evidence="2">Cg-14</strain>
    </source>
</reference>
<comment type="caution">
    <text evidence="1">The sequence shown here is derived from an EMBL/GenBank/DDBJ whole genome shotgun (WGS) entry which is preliminary data.</text>
</comment>
<proteinExistence type="predicted"/>
<evidence type="ECO:0000313" key="1">
    <source>
        <dbReference type="EMBL" id="EQB43112.1"/>
    </source>
</evidence>
<accession>T0JIB6</accession>
<gene>
    <name evidence="1" type="ORF">CGLO_18286</name>
</gene>
<sequence length="15" mass="1513">MSHPSSSADFSSSSV</sequence>
<dbReference type="HOGENOM" id="CLU_3434144_0_0_1"/>
<organism evidence="1 2">
    <name type="scientific">Colletotrichum gloeosporioides (strain Cg-14)</name>
    <name type="common">Anthracnose fungus</name>
    <name type="synonym">Glomerella cingulata</name>
    <dbReference type="NCBI Taxonomy" id="1237896"/>
    <lineage>
        <taxon>Eukaryota</taxon>
        <taxon>Fungi</taxon>
        <taxon>Dikarya</taxon>
        <taxon>Ascomycota</taxon>
        <taxon>Pezizomycotina</taxon>
        <taxon>Sordariomycetes</taxon>
        <taxon>Hypocreomycetidae</taxon>
        <taxon>Glomerellales</taxon>
        <taxon>Glomerellaceae</taxon>
        <taxon>Colletotrichum</taxon>
        <taxon>Colletotrichum gloeosporioides species complex</taxon>
    </lineage>
</organism>
<name>T0JIB6_COLGC</name>
<protein>
    <submittedName>
        <fullName evidence="1">Uncharacterized protein</fullName>
    </submittedName>
</protein>